<evidence type="ECO:0000313" key="3">
    <source>
        <dbReference type="Proteomes" id="UP001233999"/>
    </source>
</evidence>
<proteinExistence type="predicted"/>
<feature type="non-terminal residue" evidence="2">
    <location>
        <position position="1"/>
    </location>
</feature>
<feature type="region of interest" description="Disordered" evidence="1">
    <location>
        <begin position="97"/>
        <end position="143"/>
    </location>
</feature>
<feature type="non-terminal residue" evidence="2">
    <location>
        <position position="204"/>
    </location>
</feature>
<keyword evidence="3" id="KW-1185">Reference proteome</keyword>
<dbReference type="EMBL" id="JASPKZ010007739">
    <property type="protein sequence ID" value="KAJ9582800.1"/>
    <property type="molecule type" value="Genomic_DNA"/>
</dbReference>
<dbReference type="Proteomes" id="UP001233999">
    <property type="component" value="Unassembled WGS sequence"/>
</dbReference>
<reference evidence="2" key="1">
    <citation type="journal article" date="2023" name="IScience">
        <title>Live-bearing cockroach genome reveals convergent evolutionary mechanisms linked to viviparity in insects and beyond.</title>
        <authorList>
            <person name="Fouks B."/>
            <person name="Harrison M.C."/>
            <person name="Mikhailova A.A."/>
            <person name="Marchal E."/>
            <person name="English S."/>
            <person name="Carruthers M."/>
            <person name="Jennings E.C."/>
            <person name="Chiamaka E.L."/>
            <person name="Frigard R.A."/>
            <person name="Pippel M."/>
            <person name="Attardo G.M."/>
            <person name="Benoit J.B."/>
            <person name="Bornberg-Bauer E."/>
            <person name="Tobe S.S."/>
        </authorList>
    </citation>
    <scope>NUCLEOTIDE SEQUENCE</scope>
    <source>
        <strain evidence="2">Stay&amp;Tobe</strain>
    </source>
</reference>
<evidence type="ECO:0000313" key="2">
    <source>
        <dbReference type="EMBL" id="KAJ9582800.1"/>
    </source>
</evidence>
<comment type="caution">
    <text evidence="2">The sequence shown here is derived from an EMBL/GenBank/DDBJ whole genome shotgun (WGS) entry which is preliminary data.</text>
</comment>
<evidence type="ECO:0000256" key="1">
    <source>
        <dbReference type="SAM" id="MobiDB-lite"/>
    </source>
</evidence>
<dbReference type="AlphaFoldDB" id="A0AAD7ZLB2"/>
<name>A0AAD7ZLB2_DIPPU</name>
<accession>A0AAD7ZLB2</accession>
<organism evidence="2 3">
    <name type="scientific">Diploptera punctata</name>
    <name type="common">Pacific beetle cockroach</name>
    <dbReference type="NCBI Taxonomy" id="6984"/>
    <lineage>
        <taxon>Eukaryota</taxon>
        <taxon>Metazoa</taxon>
        <taxon>Ecdysozoa</taxon>
        <taxon>Arthropoda</taxon>
        <taxon>Hexapoda</taxon>
        <taxon>Insecta</taxon>
        <taxon>Pterygota</taxon>
        <taxon>Neoptera</taxon>
        <taxon>Polyneoptera</taxon>
        <taxon>Dictyoptera</taxon>
        <taxon>Blattodea</taxon>
        <taxon>Blaberoidea</taxon>
        <taxon>Blaberidae</taxon>
        <taxon>Diplopterinae</taxon>
        <taxon>Diploptera</taxon>
    </lineage>
</organism>
<gene>
    <name evidence="2" type="ORF">L9F63_022859</name>
</gene>
<protein>
    <submittedName>
        <fullName evidence="2">Uncharacterized protein</fullName>
    </submittedName>
</protein>
<reference evidence="2" key="2">
    <citation type="submission" date="2023-05" db="EMBL/GenBank/DDBJ databases">
        <authorList>
            <person name="Fouks B."/>
        </authorList>
    </citation>
    <scope>NUCLEOTIDE SEQUENCE</scope>
    <source>
        <strain evidence="2">Stay&amp;Tobe</strain>
        <tissue evidence="2">Testes</tissue>
    </source>
</reference>
<sequence>SVEVRRKIGGIRLQYVGSMAEVRRKYGGSTAEVLRKYGGRTGVVRGNYNRKYGVIRRKYAQVGRKCGGSTLRKYGVVRGGSTAKVGCKETAGRTSKFGVRGGSTAQVRGPGYERKRDTNGHTDGGSTEESTLLRRKYGTSPAEVAAEIQGIRRKSRNREYDGSTGNTSEVWRKYGWSTAGSTRKTAEVLLTAEVRPQVHESTAQ</sequence>
<feature type="compositionally biased region" description="Basic and acidic residues" evidence="1">
    <location>
        <begin position="111"/>
        <end position="120"/>
    </location>
</feature>